<evidence type="ECO:0000256" key="1">
    <source>
        <dbReference type="SAM" id="MobiDB-lite"/>
    </source>
</evidence>
<feature type="region of interest" description="Disordered" evidence="1">
    <location>
        <begin position="65"/>
        <end position="115"/>
    </location>
</feature>
<gene>
    <name evidence="2" type="ORF">BV898_17086</name>
</gene>
<evidence type="ECO:0000313" key="2">
    <source>
        <dbReference type="EMBL" id="OWA52639.1"/>
    </source>
</evidence>
<dbReference type="Proteomes" id="UP000192578">
    <property type="component" value="Unassembled WGS sequence"/>
</dbReference>
<organism evidence="2 3">
    <name type="scientific">Hypsibius exemplaris</name>
    <name type="common">Freshwater tardigrade</name>
    <dbReference type="NCBI Taxonomy" id="2072580"/>
    <lineage>
        <taxon>Eukaryota</taxon>
        <taxon>Metazoa</taxon>
        <taxon>Ecdysozoa</taxon>
        <taxon>Tardigrada</taxon>
        <taxon>Eutardigrada</taxon>
        <taxon>Parachela</taxon>
        <taxon>Hypsibioidea</taxon>
        <taxon>Hypsibiidae</taxon>
        <taxon>Hypsibius</taxon>
    </lineage>
</organism>
<keyword evidence="3" id="KW-1185">Reference proteome</keyword>
<name>A0A9X6RLT2_HYPEX</name>
<sequence length="115" mass="13239">MTCEVPITLITTYVPALPIYDDSRNRFKKPQRKLTPQMKLLCDRYICVPEFRVTVTNFEVTKSVVKGHPDNQSDYRSNGRANGRTEASRTNGRADGMANEQTDRRTDWRINAQTD</sequence>
<dbReference type="AlphaFoldDB" id="A0A9X6RLT2"/>
<protein>
    <submittedName>
        <fullName evidence="2">Uncharacterized protein</fullName>
    </submittedName>
</protein>
<reference evidence="3" key="1">
    <citation type="submission" date="2017-01" db="EMBL/GenBank/DDBJ databases">
        <title>Comparative genomics of anhydrobiosis in the tardigrade Hypsibius dujardini.</title>
        <authorList>
            <person name="Yoshida Y."/>
            <person name="Koutsovoulos G."/>
            <person name="Laetsch D."/>
            <person name="Stevens L."/>
            <person name="Kumar S."/>
            <person name="Horikawa D."/>
            <person name="Ishino K."/>
            <person name="Komine S."/>
            <person name="Tomita M."/>
            <person name="Blaxter M."/>
            <person name="Arakawa K."/>
        </authorList>
    </citation>
    <scope>NUCLEOTIDE SEQUENCE [LARGE SCALE GENOMIC DNA]</scope>
    <source>
        <strain evidence="3">Z151</strain>
    </source>
</reference>
<comment type="caution">
    <text evidence="2">The sequence shown here is derived from an EMBL/GenBank/DDBJ whole genome shotgun (WGS) entry which is preliminary data.</text>
</comment>
<dbReference type="EMBL" id="MTYJ01000278">
    <property type="protein sequence ID" value="OWA52639.1"/>
    <property type="molecule type" value="Genomic_DNA"/>
</dbReference>
<accession>A0A9X6RLT2</accession>
<proteinExistence type="predicted"/>
<evidence type="ECO:0000313" key="3">
    <source>
        <dbReference type="Proteomes" id="UP000192578"/>
    </source>
</evidence>